<organism evidence="6 7">
    <name type="scientific">Mycena rosella</name>
    <name type="common">Pink bonnet</name>
    <name type="synonym">Agaricus rosellus</name>
    <dbReference type="NCBI Taxonomy" id="1033263"/>
    <lineage>
        <taxon>Eukaryota</taxon>
        <taxon>Fungi</taxon>
        <taxon>Dikarya</taxon>
        <taxon>Basidiomycota</taxon>
        <taxon>Agaricomycotina</taxon>
        <taxon>Agaricomycetes</taxon>
        <taxon>Agaricomycetidae</taxon>
        <taxon>Agaricales</taxon>
        <taxon>Marasmiineae</taxon>
        <taxon>Mycenaceae</taxon>
        <taxon>Mycena</taxon>
    </lineage>
</organism>
<evidence type="ECO:0000259" key="4">
    <source>
        <dbReference type="Pfam" id="PF00891"/>
    </source>
</evidence>
<protein>
    <submittedName>
        <fullName evidence="6">S-adenosyl-L-methionine-dependent methyltransferase</fullName>
    </submittedName>
</protein>
<gene>
    <name evidence="6" type="ORF">B0H17DRAFT_1157763</name>
</gene>
<dbReference type="InterPro" id="IPR016461">
    <property type="entry name" value="COMT-like"/>
</dbReference>
<dbReference type="InterPro" id="IPR029063">
    <property type="entry name" value="SAM-dependent_MTases_sf"/>
</dbReference>
<dbReference type="PANTHER" id="PTHR43712">
    <property type="entry name" value="PUTATIVE (AFU_ORTHOLOGUE AFUA_4G14580)-RELATED"/>
    <property type="match status" value="1"/>
</dbReference>
<comment type="caution">
    <text evidence="6">The sequence shown here is derived from an EMBL/GenBank/DDBJ whole genome shotgun (WGS) entry which is preliminary data.</text>
</comment>
<accession>A0AAD7GLT9</accession>
<dbReference type="InterPro" id="IPR001077">
    <property type="entry name" value="COMT_C"/>
</dbReference>
<evidence type="ECO:0000256" key="3">
    <source>
        <dbReference type="ARBA" id="ARBA00022691"/>
    </source>
</evidence>
<evidence type="ECO:0000313" key="7">
    <source>
        <dbReference type="Proteomes" id="UP001221757"/>
    </source>
</evidence>
<name>A0AAD7GLT9_MYCRO</name>
<keyword evidence="1 6" id="KW-0489">Methyltransferase</keyword>
<dbReference type="SUPFAM" id="SSF46785">
    <property type="entry name" value="Winged helix' DNA-binding domain"/>
    <property type="match status" value="1"/>
</dbReference>
<dbReference type="EMBL" id="JARKIE010000018">
    <property type="protein sequence ID" value="KAJ7701084.1"/>
    <property type="molecule type" value="Genomic_DNA"/>
</dbReference>
<feature type="domain" description="O-methyltransferase C-terminal" evidence="4">
    <location>
        <begin position="217"/>
        <end position="396"/>
    </location>
</feature>
<dbReference type="InterPro" id="IPR036388">
    <property type="entry name" value="WH-like_DNA-bd_sf"/>
</dbReference>
<dbReference type="Proteomes" id="UP001221757">
    <property type="component" value="Unassembled WGS sequence"/>
</dbReference>
<feature type="domain" description="O-methyltransferase dimerisation" evidence="5">
    <location>
        <begin position="48"/>
        <end position="120"/>
    </location>
</feature>
<evidence type="ECO:0000313" key="6">
    <source>
        <dbReference type="EMBL" id="KAJ7701084.1"/>
    </source>
</evidence>
<dbReference type="Gene3D" id="3.40.50.150">
    <property type="entry name" value="Vaccinia Virus protein VP39"/>
    <property type="match status" value="1"/>
</dbReference>
<dbReference type="PROSITE" id="PS51683">
    <property type="entry name" value="SAM_OMT_II"/>
    <property type="match status" value="1"/>
</dbReference>
<sequence>MSELGDPISSLLSLITQAAKTLVEEYGRILEGACAQLWATLARPDHTILNSLEPSCLRVALTFKIPDVLQEKPSGMHVIEISQRCGVSASKLARILRLLSAKHCFREVARDTFVNNRLSIQLLSANPMYSLGLHMSEDAAEGATKLPEILADAGWGHSSVAQHSAWNRFTNQPKSMFEFWAESPEMRARGDRFGIGMLGWGTTVEPNAIVTRYPWSDLGSSAVVCDLGGGVGAMAMHIARAHPHLQLKLQDIPDRIIQARDIVWPAQCPEAIRENRIEFKAIDFLVESPIEGCDVYYSKNILHAWPSPECITILKGVRKSMKSGSRIILHEYILQTAANDHQSNVRQFKQAPAPLLSNYGAGKIRQYNLDVSLMVLVNSQERTLDEYVQLAKAAGLKFVNIWEFGDMSGMELSIEELCED</sequence>
<dbReference type="GO" id="GO:0008171">
    <property type="term" value="F:O-methyltransferase activity"/>
    <property type="evidence" value="ECO:0007669"/>
    <property type="project" value="InterPro"/>
</dbReference>
<dbReference type="Gene3D" id="1.10.10.10">
    <property type="entry name" value="Winged helix-like DNA-binding domain superfamily/Winged helix DNA-binding domain"/>
    <property type="match status" value="1"/>
</dbReference>
<evidence type="ECO:0000259" key="5">
    <source>
        <dbReference type="Pfam" id="PF08100"/>
    </source>
</evidence>
<keyword evidence="7" id="KW-1185">Reference proteome</keyword>
<reference evidence="6" key="1">
    <citation type="submission" date="2023-03" db="EMBL/GenBank/DDBJ databases">
        <title>Massive genome expansion in bonnet fungi (Mycena s.s.) driven by repeated elements and novel gene families across ecological guilds.</title>
        <authorList>
            <consortium name="Lawrence Berkeley National Laboratory"/>
            <person name="Harder C.B."/>
            <person name="Miyauchi S."/>
            <person name="Viragh M."/>
            <person name="Kuo A."/>
            <person name="Thoen E."/>
            <person name="Andreopoulos B."/>
            <person name="Lu D."/>
            <person name="Skrede I."/>
            <person name="Drula E."/>
            <person name="Henrissat B."/>
            <person name="Morin E."/>
            <person name="Kohler A."/>
            <person name="Barry K."/>
            <person name="LaButti K."/>
            <person name="Morin E."/>
            <person name="Salamov A."/>
            <person name="Lipzen A."/>
            <person name="Mereny Z."/>
            <person name="Hegedus B."/>
            <person name="Baldrian P."/>
            <person name="Stursova M."/>
            <person name="Weitz H."/>
            <person name="Taylor A."/>
            <person name="Grigoriev I.V."/>
            <person name="Nagy L.G."/>
            <person name="Martin F."/>
            <person name="Kauserud H."/>
        </authorList>
    </citation>
    <scope>NUCLEOTIDE SEQUENCE</scope>
    <source>
        <strain evidence="6">CBHHK067</strain>
    </source>
</reference>
<proteinExistence type="predicted"/>
<dbReference type="AlphaFoldDB" id="A0AAD7GLT9"/>
<keyword evidence="3" id="KW-0949">S-adenosyl-L-methionine</keyword>
<dbReference type="GO" id="GO:0032259">
    <property type="term" value="P:methylation"/>
    <property type="evidence" value="ECO:0007669"/>
    <property type="project" value="UniProtKB-KW"/>
</dbReference>
<evidence type="ECO:0000256" key="2">
    <source>
        <dbReference type="ARBA" id="ARBA00022679"/>
    </source>
</evidence>
<dbReference type="SUPFAM" id="SSF53335">
    <property type="entry name" value="S-adenosyl-L-methionine-dependent methyltransferases"/>
    <property type="match status" value="1"/>
</dbReference>
<dbReference type="InterPro" id="IPR012967">
    <property type="entry name" value="COMT_dimerisation"/>
</dbReference>
<dbReference type="GO" id="GO:0046983">
    <property type="term" value="F:protein dimerization activity"/>
    <property type="evidence" value="ECO:0007669"/>
    <property type="project" value="InterPro"/>
</dbReference>
<evidence type="ECO:0000256" key="1">
    <source>
        <dbReference type="ARBA" id="ARBA00022603"/>
    </source>
</evidence>
<dbReference type="Pfam" id="PF08100">
    <property type="entry name" value="Dimerisation"/>
    <property type="match status" value="1"/>
</dbReference>
<keyword evidence="2" id="KW-0808">Transferase</keyword>
<dbReference type="InterPro" id="IPR036390">
    <property type="entry name" value="WH_DNA-bd_sf"/>
</dbReference>
<dbReference type="Pfam" id="PF00891">
    <property type="entry name" value="Methyltransf_2"/>
    <property type="match status" value="1"/>
</dbReference>
<dbReference type="PANTHER" id="PTHR43712:SF2">
    <property type="entry name" value="O-METHYLTRANSFERASE CICE"/>
    <property type="match status" value="1"/>
</dbReference>